<evidence type="ECO:0000259" key="3">
    <source>
        <dbReference type="Pfam" id="PF20169"/>
    </source>
</evidence>
<evidence type="ECO:0000256" key="1">
    <source>
        <dbReference type="ARBA" id="ARBA00023002"/>
    </source>
</evidence>
<dbReference type="EMBL" id="WWEN01000004">
    <property type="protein sequence ID" value="MYM55980.1"/>
    <property type="molecule type" value="Genomic_DNA"/>
</dbReference>
<accession>A0A6L8LN55</accession>
<dbReference type="PANTHER" id="PTHR43854:SF1">
    <property type="entry name" value="INDOLEPYRUVATE OXIDOREDUCTASE SUBUNIT IORB"/>
    <property type="match status" value="1"/>
</dbReference>
<organism evidence="4 5">
    <name type="scientific">Thalassovita mangrovi</name>
    <dbReference type="NCBI Taxonomy" id="2692236"/>
    <lineage>
        <taxon>Bacteria</taxon>
        <taxon>Pseudomonadati</taxon>
        <taxon>Pseudomonadota</taxon>
        <taxon>Alphaproteobacteria</taxon>
        <taxon>Rhodobacterales</taxon>
        <taxon>Roseobacteraceae</taxon>
        <taxon>Thalassovita</taxon>
    </lineage>
</organism>
<reference evidence="4 5" key="1">
    <citation type="submission" date="2020-01" db="EMBL/GenBank/DDBJ databases">
        <authorList>
            <person name="Chen S."/>
        </authorList>
    </citation>
    <scope>NUCLEOTIDE SEQUENCE [LARGE SCALE GENOMIC DNA]</scope>
    <source>
        <strain evidence="4 5">GS-10</strain>
    </source>
</reference>
<dbReference type="InterPro" id="IPR046667">
    <property type="entry name" value="DUF6537"/>
</dbReference>
<keyword evidence="1" id="KW-0560">Oxidoreductase</keyword>
<sequence length="500" mass="54014">MTDQTPFRLLLAALGGEGGGVLMNWIVEAARGAGYQVQATSVPGVAQRTGSTSYYIEIAPKDAPQAVLSLVPMPGRVDAVVCSELVEAARVMAAGFVSPKLTTLISSTARFYSTAEKIAMGDGRYNEDNVRKAAQAMARDSYLFDLGALATENGTFVSATMYGALCGSGVLPWDLSHARSVLGDARSEAGFDAAVAEIVALKDGAGDAEPEPAPVTAPQPDLAELPEGLRTVIGHGIDRLRDYQDAAYADTFLERAKRLIQAADLSDHRAVHALTEACRRLALWMAYEDVARVADLKTRPERFERIRDEVQLQPGQVLTVTEYLKPRAEEIADILPAPLGRRIMARVARGKGLPLLGRGIYVRSNGVAGYWMLRAMAGLKRLRRRSYRFALEQQAIEDWLGVMQAALARSPDFAMGLAELPRVLKGYSDTLQRGKFAYGRIMDNIVRPAIAAGREAEEARRLRDAIGAALADDSHEKLDAVLAGDSPAPGIPNLKRVENA</sequence>
<dbReference type="SUPFAM" id="SSF53323">
    <property type="entry name" value="Pyruvate-ferredoxin oxidoreductase, PFOR, domain III"/>
    <property type="match status" value="1"/>
</dbReference>
<dbReference type="AlphaFoldDB" id="A0A6L8LN55"/>
<proteinExistence type="predicted"/>
<feature type="domain" description="DUF6537" evidence="3">
    <location>
        <begin position="230"/>
        <end position="441"/>
    </location>
</feature>
<keyword evidence="5" id="KW-1185">Reference proteome</keyword>
<evidence type="ECO:0000313" key="5">
    <source>
        <dbReference type="Proteomes" id="UP000479043"/>
    </source>
</evidence>
<dbReference type="InterPro" id="IPR052198">
    <property type="entry name" value="IorB_Oxidoreductase"/>
</dbReference>
<evidence type="ECO:0000259" key="2">
    <source>
        <dbReference type="Pfam" id="PF01558"/>
    </source>
</evidence>
<dbReference type="Pfam" id="PF01558">
    <property type="entry name" value="POR"/>
    <property type="match status" value="1"/>
</dbReference>
<comment type="caution">
    <text evidence="4">The sequence shown here is derived from an EMBL/GenBank/DDBJ whole genome shotgun (WGS) entry which is preliminary data.</text>
</comment>
<dbReference type="RefSeq" id="WP_160973705.1">
    <property type="nucleotide sequence ID" value="NZ_WWEN01000004.1"/>
</dbReference>
<dbReference type="Proteomes" id="UP000479043">
    <property type="component" value="Unassembled WGS sequence"/>
</dbReference>
<feature type="domain" description="Pyruvate/ketoisovalerate oxidoreductase catalytic" evidence="2">
    <location>
        <begin position="15"/>
        <end position="168"/>
    </location>
</feature>
<dbReference type="Gene3D" id="3.40.920.10">
    <property type="entry name" value="Pyruvate-ferredoxin oxidoreductase, PFOR, domain III"/>
    <property type="match status" value="1"/>
</dbReference>
<protein>
    <submittedName>
        <fullName evidence="4">Indolepyruvate oxidoreductase subunit beta family protein</fullName>
    </submittedName>
</protein>
<evidence type="ECO:0000313" key="4">
    <source>
        <dbReference type="EMBL" id="MYM55980.1"/>
    </source>
</evidence>
<dbReference type="Pfam" id="PF20169">
    <property type="entry name" value="DUF6537"/>
    <property type="match status" value="1"/>
</dbReference>
<gene>
    <name evidence="4" type="ORF">GR167_11755</name>
</gene>
<dbReference type="InterPro" id="IPR019752">
    <property type="entry name" value="Pyrv/ketoisovalerate_OxRed_cat"/>
</dbReference>
<dbReference type="GO" id="GO:0016903">
    <property type="term" value="F:oxidoreductase activity, acting on the aldehyde or oxo group of donors"/>
    <property type="evidence" value="ECO:0007669"/>
    <property type="project" value="InterPro"/>
</dbReference>
<dbReference type="PANTHER" id="PTHR43854">
    <property type="entry name" value="INDOLEPYRUVATE OXIDOREDUCTASE SUBUNIT IORB"/>
    <property type="match status" value="1"/>
</dbReference>
<dbReference type="NCBIfam" id="NF006179">
    <property type="entry name" value="PRK08312.1"/>
    <property type="match status" value="1"/>
</dbReference>
<keyword evidence="4" id="KW-0670">Pyruvate</keyword>
<name>A0A6L8LN55_9RHOB</name>
<dbReference type="InterPro" id="IPR002869">
    <property type="entry name" value="Pyrv_flavodox_OxRed_cen"/>
</dbReference>